<sequence>MSEYSEEKSVFDKKFEELWSLLMRSRKIAVFTGAGVSTLSGIPDFRGKHGVYNSPWQGLPVETILSYDYFFSHPDIFYKWTEEVWYHLEDYKPNIVHYTLAKMEEKGILKDGVFTQNIDFLHQRAGSKKVWELHGSARHSYCTNCNGFYKYEEIAPIVQRGEIPKCTRCGSLIKPDIVLYGENLPMSVLRQAETVFSQADLTLILGSSLTVYPAASLPKLTSYYGGKVVIVNADPTDQDKDATLIFRDLEQTFNALDEALRSI</sequence>
<feature type="binding site" evidence="4">
    <location>
        <position position="169"/>
    </location>
    <ligand>
        <name>Zn(2+)</name>
        <dbReference type="ChEBI" id="CHEBI:29105"/>
    </ligand>
</feature>
<reference evidence="6 7" key="1">
    <citation type="submission" date="2019-08" db="EMBL/GenBank/DDBJ databases">
        <title>In-depth cultivation of the pig gut microbiome towards novel bacterial diversity and tailored functional studies.</title>
        <authorList>
            <person name="Wylensek D."/>
            <person name="Hitch T.C.A."/>
            <person name="Clavel T."/>
        </authorList>
    </citation>
    <scope>NUCLEOTIDE SEQUENCE [LARGE SCALE GENOMIC DNA]</scope>
    <source>
        <strain evidence="6 7">NM-380-WT-3C1</strain>
    </source>
</reference>
<evidence type="ECO:0000256" key="3">
    <source>
        <dbReference type="ARBA" id="ARBA00023027"/>
    </source>
</evidence>
<feature type="binding site" evidence="4">
    <location>
        <position position="142"/>
    </location>
    <ligand>
        <name>Zn(2+)</name>
        <dbReference type="ChEBI" id="CHEBI:29105"/>
    </ligand>
</feature>
<keyword evidence="4" id="KW-0479">Metal-binding</keyword>
<proteinExistence type="predicted"/>
<gene>
    <name evidence="6" type="ORF">FYJ80_04305</name>
</gene>
<keyword evidence="3" id="KW-0520">NAD</keyword>
<name>A0A7X2PBW1_9SPIO</name>
<dbReference type="InterPro" id="IPR026591">
    <property type="entry name" value="Sirtuin_cat_small_dom_sf"/>
</dbReference>
<feature type="active site" description="Proton acceptor" evidence="4">
    <location>
        <position position="134"/>
    </location>
</feature>
<dbReference type="GO" id="GO:0046872">
    <property type="term" value="F:metal ion binding"/>
    <property type="evidence" value="ECO:0007669"/>
    <property type="project" value="UniProtKB-KW"/>
</dbReference>
<dbReference type="GO" id="GO:0070403">
    <property type="term" value="F:NAD+ binding"/>
    <property type="evidence" value="ECO:0007669"/>
    <property type="project" value="InterPro"/>
</dbReference>
<evidence type="ECO:0000313" key="7">
    <source>
        <dbReference type="Proteomes" id="UP000460549"/>
    </source>
</evidence>
<dbReference type="Gene3D" id="3.30.1600.10">
    <property type="entry name" value="SIR2/SIRT2 'Small Domain"/>
    <property type="match status" value="1"/>
</dbReference>
<dbReference type="InterPro" id="IPR050134">
    <property type="entry name" value="NAD-dep_sirtuin_deacylases"/>
</dbReference>
<evidence type="ECO:0000313" key="6">
    <source>
        <dbReference type="EMBL" id="MSU06001.1"/>
    </source>
</evidence>
<dbReference type="NCBIfam" id="NF001753">
    <property type="entry name" value="PRK00481.1-3"/>
    <property type="match status" value="1"/>
</dbReference>
<feature type="binding site" evidence="4">
    <location>
        <position position="145"/>
    </location>
    <ligand>
        <name>Zn(2+)</name>
        <dbReference type="ChEBI" id="CHEBI:29105"/>
    </ligand>
</feature>
<dbReference type="AlphaFoldDB" id="A0A7X2PBW1"/>
<evidence type="ECO:0000256" key="1">
    <source>
        <dbReference type="ARBA" id="ARBA00012928"/>
    </source>
</evidence>
<dbReference type="Gene3D" id="3.40.50.1220">
    <property type="entry name" value="TPP-binding domain"/>
    <property type="match status" value="1"/>
</dbReference>
<dbReference type="PROSITE" id="PS50305">
    <property type="entry name" value="SIRTUIN"/>
    <property type="match status" value="1"/>
</dbReference>
<dbReference type="PANTHER" id="PTHR11085">
    <property type="entry name" value="NAD-DEPENDENT PROTEIN DEACYLASE SIRTUIN-5, MITOCHONDRIAL-RELATED"/>
    <property type="match status" value="1"/>
</dbReference>
<evidence type="ECO:0000256" key="2">
    <source>
        <dbReference type="ARBA" id="ARBA00022679"/>
    </source>
</evidence>
<dbReference type="SUPFAM" id="SSF52467">
    <property type="entry name" value="DHS-like NAD/FAD-binding domain"/>
    <property type="match status" value="1"/>
</dbReference>
<dbReference type="Proteomes" id="UP000460549">
    <property type="component" value="Unassembled WGS sequence"/>
</dbReference>
<dbReference type="NCBIfam" id="NF001752">
    <property type="entry name" value="PRK00481.1-1"/>
    <property type="match status" value="1"/>
</dbReference>
<keyword evidence="2" id="KW-0808">Transferase</keyword>
<dbReference type="RefSeq" id="WP_154424971.1">
    <property type="nucleotide sequence ID" value="NZ_VUNN01000005.1"/>
</dbReference>
<feature type="domain" description="Deacetylase sirtuin-type" evidence="5">
    <location>
        <begin position="5"/>
        <end position="263"/>
    </location>
</feature>
<organism evidence="6 7">
    <name type="scientific">Bullifex porci</name>
    <dbReference type="NCBI Taxonomy" id="2606638"/>
    <lineage>
        <taxon>Bacteria</taxon>
        <taxon>Pseudomonadati</taxon>
        <taxon>Spirochaetota</taxon>
        <taxon>Spirochaetia</taxon>
        <taxon>Spirochaetales</taxon>
        <taxon>Spirochaetaceae</taxon>
        <taxon>Bullifex</taxon>
    </lineage>
</organism>
<dbReference type="PANTHER" id="PTHR11085:SF4">
    <property type="entry name" value="NAD-DEPENDENT PROTEIN DEACYLASE"/>
    <property type="match status" value="1"/>
</dbReference>
<dbReference type="InterPro" id="IPR029035">
    <property type="entry name" value="DHS-like_NAD/FAD-binding_dom"/>
</dbReference>
<dbReference type="Pfam" id="PF02146">
    <property type="entry name" value="SIR2"/>
    <property type="match status" value="1"/>
</dbReference>
<dbReference type="EC" id="2.3.1.286" evidence="1"/>
<keyword evidence="4" id="KW-0862">Zinc</keyword>
<keyword evidence="7" id="KW-1185">Reference proteome</keyword>
<accession>A0A7X2PBW1</accession>
<feature type="binding site" evidence="4">
    <location>
        <position position="166"/>
    </location>
    <ligand>
        <name>Zn(2+)</name>
        <dbReference type="ChEBI" id="CHEBI:29105"/>
    </ligand>
</feature>
<dbReference type="InterPro" id="IPR003000">
    <property type="entry name" value="Sirtuin"/>
</dbReference>
<dbReference type="InterPro" id="IPR026590">
    <property type="entry name" value="Ssirtuin_cat_dom"/>
</dbReference>
<evidence type="ECO:0000256" key="4">
    <source>
        <dbReference type="PROSITE-ProRule" id="PRU00236"/>
    </source>
</evidence>
<dbReference type="GO" id="GO:0017136">
    <property type="term" value="F:histone deacetylase activity, NAD-dependent"/>
    <property type="evidence" value="ECO:0007669"/>
    <property type="project" value="TreeGrafter"/>
</dbReference>
<dbReference type="EMBL" id="VUNN01000005">
    <property type="protein sequence ID" value="MSU06001.1"/>
    <property type="molecule type" value="Genomic_DNA"/>
</dbReference>
<evidence type="ECO:0000259" key="5">
    <source>
        <dbReference type="PROSITE" id="PS50305"/>
    </source>
</evidence>
<protein>
    <recommendedName>
        <fullName evidence="1">protein acetyllysine N-acetyltransferase</fullName>
        <ecNumber evidence="1">2.3.1.286</ecNumber>
    </recommendedName>
</protein>
<comment type="caution">
    <text evidence="6">The sequence shown here is derived from an EMBL/GenBank/DDBJ whole genome shotgun (WGS) entry which is preliminary data.</text>
</comment>